<dbReference type="PANTHER" id="PTHR43016:SF16">
    <property type="entry name" value="METALLOPROTEASE, PUTATIVE (AFU_ORTHOLOGUE AFUA_4G07610)-RELATED"/>
    <property type="match status" value="1"/>
</dbReference>
<dbReference type="EMBL" id="CP020465">
    <property type="protein sequence ID" value="ASP47217.1"/>
    <property type="molecule type" value="Genomic_DNA"/>
</dbReference>
<protein>
    <recommendedName>
        <fullName evidence="2">Peptidase M16 N-terminal domain-containing protein</fullName>
    </recommendedName>
</protein>
<evidence type="ECO:0000313" key="3">
    <source>
        <dbReference type="EMBL" id="ASP47217.1"/>
    </source>
</evidence>
<dbReference type="InterPro" id="IPR011765">
    <property type="entry name" value="Pept_M16_N"/>
</dbReference>
<dbReference type="InterPro" id="IPR011249">
    <property type="entry name" value="Metalloenz_LuxS/M16"/>
</dbReference>
<sequence>MKAAMYRHENGLKHVNIINNDGFSALFVVNTPIFDNSGVAHGVEHGVFRSSIAFPQSETLFQLTSLTDAKINASTFADSTYFHCQSQCENTFNLAIEYLLNGLFSPIFDKEYLSCEVYDGQGKGIGTGKAKGVIYRELIGIEQANKASTNSDESENSKNREKSEKGSEFSYGGISSTIGELTLNDLSAFHQRFYQARNMILVTANADIEKISELISLLPLQIQQEQALKVEQKSEINEAANNDDIAQHQAKYSPAINTLINTYYLSLQTSKQHSIDNYTEIKYTSKALETMAKAQPKADNAGLIAPLVSLTDKYLEAANNERKIDISDKAKAKTASQTLLPKLFNTLCLEAKEQFLLNDISGKNLNRNELCKDELRKRELRSRELCQSKHEVKTLETVSVCNQHNALWLTKVSKVEQAIANITSYIVSAYPAFLARRCQGFCYATQALTIENSTYFAIYSAFDIAPDKQLNTIPPCLLALSEDNHFISASLALAKAKYCRVHQVDGRNIKDISQEDISGYLQKVVGN</sequence>
<feature type="domain" description="Peptidase M16 N-terminal" evidence="2">
    <location>
        <begin position="35"/>
        <end position="114"/>
    </location>
</feature>
<evidence type="ECO:0000256" key="1">
    <source>
        <dbReference type="SAM" id="MobiDB-lite"/>
    </source>
</evidence>
<accession>A0A222G5M2</accession>
<dbReference type="KEGG" id="cber:B5D82_05260"/>
<evidence type="ECO:0000259" key="2">
    <source>
        <dbReference type="Pfam" id="PF00675"/>
    </source>
</evidence>
<keyword evidence="4" id="KW-1185">Reference proteome</keyword>
<dbReference type="AlphaFoldDB" id="A0A222G5M2"/>
<reference evidence="3 4" key="1">
    <citation type="submission" date="2017-08" db="EMBL/GenBank/DDBJ databases">
        <title>Complete genome of Colwellia sp. NB097-1, a psychrophile bacterium ioslated from Bering Sea.</title>
        <authorList>
            <person name="Chen X."/>
        </authorList>
    </citation>
    <scope>NUCLEOTIDE SEQUENCE [LARGE SCALE GENOMIC DNA]</scope>
    <source>
        <strain evidence="3 4">NB097-1</strain>
    </source>
</reference>
<dbReference type="PANTHER" id="PTHR43016">
    <property type="entry name" value="PRESEQUENCE PROTEASE"/>
    <property type="match status" value="1"/>
</dbReference>
<dbReference type="SUPFAM" id="SSF63411">
    <property type="entry name" value="LuxS/MPP-like metallohydrolase"/>
    <property type="match status" value="1"/>
</dbReference>
<dbReference type="RefSeq" id="WP_081149757.1">
    <property type="nucleotide sequence ID" value="NZ_CP020465.1"/>
</dbReference>
<proteinExistence type="predicted"/>
<evidence type="ECO:0000313" key="4">
    <source>
        <dbReference type="Proteomes" id="UP000202259"/>
    </source>
</evidence>
<dbReference type="Gene3D" id="3.30.830.10">
    <property type="entry name" value="Metalloenzyme, LuxS/M16 peptidase-like"/>
    <property type="match status" value="1"/>
</dbReference>
<dbReference type="GO" id="GO:0046872">
    <property type="term" value="F:metal ion binding"/>
    <property type="evidence" value="ECO:0007669"/>
    <property type="project" value="InterPro"/>
</dbReference>
<dbReference type="Proteomes" id="UP000202259">
    <property type="component" value="Chromosome"/>
</dbReference>
<feature type="region of interest" description="Disordered" evidence="1">
    <location>
        <begin position="146"/>
        <end position="169"/>
    </location>
</feature>
<organism evidence="3 4">
    <name type="scientific">Cognaticolwellia beringensis</name>
    <dbReference type="NCBI Taxonomy" id="1967665"/>
    <lineage>
        <taxon>Bacteria</taxon>
        <taxon>Pseudomonadati</taxon>
        <taxon>Pseudomonadota</taxon>
        <taxon>Gammaproteobacteria</taxon>
        <taxon>Alteromonadales</taxon>
        <taxon>Colwelliaceae</taxon>
        <taxon>Cognaticolwellia</taxon>
    </lineage>
</organism>
<dbReference type="Pfam" id="PF00675">
    <property type="entry name" value="Peptidase_M16"/>
    <property type="match status" value="1"/>
</dbReference>
<feature type="compositionally biased region" description="Basic and acidic residues" evidence="1">
    <location>
        <begin position="155"/>
        <end position="167"/>
    </location>
</feature>
<name>A0A222G5M2_9GAMM</name>
<gene>
    <name evidence="3" type="ORF">B5D82_05260</name>
</gene>